<organism evidence="1 2">
    <name type="scientific">Xenoophorus captivus</name>
    <dbReference type="NCBI Taxonomy" id="1517983"/>
    <lineage>
        <taxon>Eukaryota</taxon>
        <taxon>Metazoa</taxon>
        <taxon>Chordata</taxon>
        <taxon>Craniata</taxon>
        <taxon>Vertebrata</taxon>
        <taxon>Euteleostomi</taxon>
        <taxon>Actinopterygii</taxon>
        <taxon>Neopterygii</taxon>
        <taxon>Teleostei</taxon>
        <taxon>Neoteleostei</taxon>
        <taxon>Acanthomorphata</taxon>
        <taxon>Ovalentaria</taxon>
        <taxon>Atherinomorphae</taxon>
        <taxon>Cyprinodontiformes</taxon>
        <taxon>Goodeidae</taxon>
        <taxon>Xenoophorus</taxon>
    </lineage>
</organism>
<evidence type="ECO:0000313" key="2">
    <source>
        <dbReference type="Proteomes" id="UP001434883"/>
    </source>
</evidence>
<reference evidence="1 2" key="1">
    <citation type="submission" date="2021-06" db="EMBL/GenBank/DDBJ databases">
        <authorList>
            <person name="Palmer J.M."/>
        </authorList>
    </citation>
    <scope>NUCLEOTIDE SEQUENCE [LARGE SCALE GENOMIC DNA]</scope>
    <source>
        <strain evidence="1 2">XC_2019</strain>
        <tissue evidence="1">Muscle</tissue>
    </source>
</reference>
<dbReference type="Proteomes" id="UP001434883">
    <property type="component" value="Unassembled WGS sequence"/>
</dbReference>
<comment type="caution">
    <text evidence="1">The sequence shown here is derived from an EMBL/GenBank/DDBJ whole genome shotgun (WGS) entry which is preliminary data.</text>
</comment>
<name>A0ABV0QXW5_9TELE</name>
<keyword evidence="2" id="KW-1185">Reference proteome</keyword>
<dbReference type="EMBL" id="JAHRIN010026367">
    <property type="protein sequence ID" value="MEQ2200687.1"/>
    <property type="molecule type" value="Genomic_DNA"/>
</dbReference>
<sequence length="559" mass="62149">MMLSLQSPMCAVAASCRQEDHEVNECLKQLMMSLLRAYRFSPIIPDLGFQGKDERDPKDESSDERLRRRANMLSASAGVNVNLSAFLFFSSIGLTSLCSSSVVEDLQVQILKLLLNNKDKATCASEVFTEQHSHLDDEALIHYLFVVLHAHTVCVCVSEQHPTALREEVFMYLRNMVGVLSWDGAACRNHVHVAGIVSVVRSSNGQPGLWCSSAYVPPQLFYNGKVDYFDLQRLGGLLSHLKKTLKEIQATSMEDLDEDEESGAAQRPFGAAAMGGALARPSWLSSPTLGRANRFLSTAAVSLMTPRRPLSQPEKVKVRTLAVEQLEGSHGKDGLLLGRPQEEPDQPITDKSLLEFIDGIVMMYNLSVHQQLGKDPELNLKNAGPCSQISVTMFMVQFQLLGSFGSSTSANDGSEGNSFSPVESYILEELQKSQKVFAEKLNHLSRRLAWINATIYSKEKMLDVYWLLCVCIRTIEHADNTGCLFAFTPEFYLNVAMNAYSALKNYFSPANSMEELPGKTSGVVLKQVLMPTQLGRNCWADAFRLCCRRPLWLKGHSRC</sequence>
<accession>A0ABV0QXW5</accession>
<gene>
    <name evidence="1" type="ORF">XENOCAPTIV_001658</name>
</gene>
<protein>
    <submittedName>
        <fullName evidence="1">Uncharacterized protein</fullName>
    </submittedName>
</protein>
<proteinExistence type="predicted"/>
<evidence type="ECO:0000313" key="1">
    <source>
        <dbReference type="EMBL" id="MEQ2200687.1"/>
    </source>
</evidence>